<evidence type="ECO:0000259" key="4">
    <source>
        <dbReference type="PROSITE" id="PS51000"/>
    </source>
</evidence>
<dbReference type="AlphaFoldDB" id="A0AA97FG14"/>
<dbReference type="EMBL" id="CP043875">
    <property type="protein sequence ID" value="WOF17348.1"/>
    <property type="molecule type" value="Genomic_DNA"/>
</dbReference>
<dbReference type="CDD" id="cd00090">
    <property type="entry name" value="HTH_ARSR"/>
    <property type="match status" value="1"/>
</dbReference>
<dbReference type="InterPro" id="IPR001034">
    <property type="entry name" value="DeoR_HTH"/>
</dbReference>
<dbReference type="InterPro" id="IPR011991">
    <property type="entry name" value="ArsR-like_HTH"/>
</dbReference>
<reference evidence="5 6" key="1">
    <citation type="submission" date="2019-09" db="EMBL/GenBank/DDBJ databases">
        <title>The complete genome of Methanoplanus sp. FWC-SCC4.</title>
        <authorList>
            <person name="Chen S.-C."/>
            <person name="Zhou Y.-Z."/>
            <person name="Lai M.-C."/>
        </authorList>
    </citation>
    <scope>NUCLEOTIDE SEQUENCE [LARGE SCALE GENOMIC DNA]</scope>
    <source>
        <strain evidence="5 6">FWC-SCC4</strain>
    </source>
</reference>
<dbReference type="RefSeq" id="WP_317136396.1">
    <property type="nucleotide sequence ID" value="NZ_CP043875.1"/>
</dbReference>
<dbReference type="SUPFAM" id="SSF46785">
    <property type="entry name" value="Winged helix' DNA-binding domain"/>
    <property type="match status" value="1"/>
</dbReference>
<dbReference type="Gene3D" id="1.10.10.10">
    <property type="entry name" value="Winged helix-like DNA-binding domain superfamily/Winged helix DNA-binding domain"/>
    <property type="match status" value="1"/>
</dbReference>
<dbReference type="GeneID" id="85230456"/>
<dbReference type="PROSITE" id="PS51000">
    <property type="entry name" value="HTH_DEOR_2"/>
    <property type="match status" value="1"/>
</dbReference>
<evidence type="ECO:0000256" key="3">
    <source>
        <dbReference type="SAM" id="MobiDB-lite"/>
    </source>
</evidence>
<feature type="region of interest" description="Disordered" evidence="3">
    <location>
        <begin position="63"/>
        <end position="82"/>
    </location>
</feature>
<dbReference type="Pfam" id="PF13412">
    <property type="entry name" value="HTH_24"/>
    <property type="match status" value="1"/>
</dbReference>
<keyword evidence="2" id="KW-0804">Transcription</keyword>
<organism evidence="5 6">
    <name type="scientific">Methanochimaera problematica</name>
    <dbReference type="NCBI Taxonomy" id="2609417"/>
    <lineage>
        <taxon>Archaea</taxon>
        <taxon>Methanobacteriati</taxon>
        <taxon>Methanobacteriota</taxon>
        <taxon>Stenosarchaea group</taxon>
        <taxon>Methanomicrobia</taxon>
        <taxon>Methanomicrobiales</taxon>
        <taxon>Methanomicrobiaceae</taxon>
        <taxon>Methanochimaera</taxon>
    </lineage>
</organism>
<sequence>MVEQLGFGLLRFLKVYPRECFRFTANFLRISLPVDKDLMEDGLFAARKDILLSGGVSATLSTGNGSIAPPEHMTEQPVGGSMVAQSGDSIDDERSKGAANVNLTERQMEILSIIQKNNKIGYRDIAKVIGINDSAVKKHLNKLKELGVLKRVGGTRGHWEVLDGKED</sequence>
<name>A0AA97FG14_9EURY</name>
<evidence type="ECO:0000256" key="2">
    <source>
        <dbReference type="ARBA" id="ARBA00023163"/>
    </source>
</evidence>
<dbReference type="PRINTS" id="PR00033">
    <property type="entry name" value="HTHASNC"/>
</dbReference>
<dbReference type="GO" id="GO:0043565">
    <property type="term" value="F:sequence-specific DNA binding"/>
    <property type="evidence" value="ECO:0007669"/>
    <property type="project" value="InterPro"/>
</dbReference>
<dbReference type="Proteomes" id="UP001301797">
    <property type="component" value="Chromosome"/>
</dbReference>
<dbReference type="KEGG" id="mefw:F1737_09770"/>
<evidence type="ECO:0000313" key="6">
    <source>
        <dbReference type="Proteomes" id="UP001301797"/>
    </source>
</evidence>
<keyword evidence="6" id="KW-1185">Reference proteome</keyword>
<dbReference type="InterPro" id="IPR036390">
    <property type="entry name" value="WH_DNA-bd_sf"/>
</dbReference>
<dbReference type="InterPro" id="IPR036388">
    <property type="entry name" value="WH-like_DNA-bd_sf"/>
</dbReference>
<dbReference type="InterPro" id="IPR000485">
    <property type="entry name" value="AsnC-type_HTH_dom"/>
</dbReference>
<evidence type="ECO:0000313" key="5">
    <source>
        <dbReference type="EMBL" id="WOF17348.1"/>
    </source>
</evidence>
<feature type="domain" description="HTH deoR-type" evidence="4">
    <location>
        <begin position="103"/>
        <end position="158"/>
    </location>
</feature>
<dbReference type="GO" id="GO:0003700">
    <property type="term" value="F:DNA-binding transcription factor activity"/>
    <property type="evidence" value="ECO:0007669"/>
    <property type="project" value="InterPro"/>
</dbReference>
<evidence type="ECO:0000256" key="1">
    <source>
        <dbReference type="ARBA" id="ARBA00023015"/>
    </source>
</evidence>
<gene>
    <name evidence="5" type="ORF">F1737_09770</name>
</gene>
<keyword evidence="1" id="KW-0805">Transcription regulation</keyword>
<proteinExistence type="predicted"/>
<protein>
    <submittedName>
        <fullName evidence="5">Winged helix-turn-helix domain-containing protein</fullName>
    </submittedName>
</protein>
<accession>A0AA97FG14</accession>